<proteinExistence type="predicted"/>
<dbReference type="GO" id="GO:0009399">
    <property type="term" value="P:nitrogen fixation"/>
    <property type="evidence" value="ECO:0007669"/>
    <property type="project" value="InterPro"/>
</dbReference>
<evidence type="ECO:0000313" key="1">
    <source>
        <dbReference type="EMBL" id="AKH22347.1"/>
    </source>
</evidence>
<dbReference type="KEGG" id="seds:AAY24_16590"/>
<dbReference type="GO" id="GO:0030151">
    <property type="term" value="F:molybdenum ion binding"/>
    <property type="evidence" value="ECO:0007669"/>
    <property type="project" value="InterPro"/>
</dbReference>
<evidence type="ECO:0000313" key="2">
    <source>
        <dbReference type="Proteomes" id="UP000034410"/>
    </source>
</evidence>
<name>A0A0F7K3E3_9GAMM</name>
<organism evidence="1 2">
    <name type="scientific">Sedimenticola thiotaurini</name>
    <dbReference type="NCBI Taxonomy" id="1543721"/>
    <lineage>
        <taxon>Bacteria</taxon>
        <taxon>Pseudomonadati</taxon>
        <taxon>Pseudomonadota</taxon>
        <taxon>Gammaproteobacteria</taxon>
        <taxon>Chromatiales</taxon>
        <taxon>Sedimenticolaceae</taxon>
        <taxon>Sedimenticola</taxon>
    </lineage>
</organism>
<sequence>MLSAVKADESLASIYTALMAQRRGEPAEENLARMLASWSLGRGVLPDWLGLGELRYRQLMARHFPGIDPDRLAHFGRPLAPDRDDEQAELLSLLLAHRSGITSSEKWIAGIVTAGCLGSDHLWQDLGLWSRPDLTRLMLDHFAPLARRNDRNMKWKRFLYKQLCESEGIYVCRSPSCEVCIDYANCFEQE</sequence>
<dbReference type="AlphaFoldDB" id="A0A0F7K3E3"/>
<dbReference type="Pfam" id="PF04891">
    <property type="entry name" value="NifQ"/>
    <property type="match status" value="1"/>
</dbReference>
<protein>
    <submittedName>
        <fullName evidence="1">Hydrogenase</fullName>
    </submittedName>
</protein>
<dbReference type="InterPro" id="IPR006975">
    <property type="entry name" value="NifQ"/>
</dbReference>
<reference evidence="1 2" key="1">
    <citation type="journal article" date="2015" name="Genome Announc.">
        <title>Complete Genome Sequence of Sedimenticola thiotaurini Strain SIP-G1, a Polyphosphate- and Polyhydroxyalkanoate-Accumulating Sulfur-Oxidizing Gammaproteobacterium Isolated from Salt Marsh Sediments.</title>
        <authorList>
            <person name="Flood B.E."/>
            <person name="Jones D.S."/>
            <person name="Bailey J.V."/>
        </authorList>
    </citation>
    <scope>NUCLEOTIDE SEQUENCE [LARGE SCALE GENOMIC DNA]</scope>
    <source>
        <strain evidence="1 2">SIP-G1</strain>
    </source>
</reference>
<accession>A0A0F7K3E3</accession>
<dbReference type="OrthoDB" id="192277at2"/>
<keyword evidence="2" id="KW-1185">Reference proteome</keyword>
<gene>
    <name evidence="1" type="ORF">AAY24_16590</name>
</gene>
<dbReference type="PATRIC" id="fig|1543721.4.peg.3430"/>
<dbReference type="EMBL" id="CP011412">
    <property type="protein sequence ID" value="AKH22347.1"/>
    <property type="molecule type" value="Genomic_DNA"/>
</dbReference>
<dbReference type="Proteomes" id="UP000034410">
    <property type="component" value="Chromosome"/>
</dbReference>